<organism evidence="1">
    <name type="scientific">Klebsiella pneumoniae</name>
    <dbReference type="NCBI Taxonomy" id="573"/>
    <lineage>
        <taxon>Bacteria</taxon>
        <taxon>Pseudomonadati</taxon>
        <taxon>Pseudomonadota</taxon>
        <taxon>Gammaproteobacteria</taxon>
        <taxon>Enterobacterales</taxon>
        <taxon>Enterobacteriaceae</taxon>
        <taxon>Klebsiella/Raoultella group</taxon>
        <taxon>Klebsiella</taxon>
        <taxon>Klebsiella pneumoniae complex</taxon>
    </lineage>
</organism>
<reference evidence="1" key="1">
    <citation type="submission" date="2017-10" db="EMBL/GenBank/DDBJ databases">
        <title>Draft genome sequences of three KPC-producing Klebsiella pneumoniae Sequence-Type 15, 258 and 309, isolated from a hospital in Argentina.</title>
        <authorList>
            <person name="Nievas J."/>
            <person name="Smayevsky J."/>
            <person name="Pin Viso N."/>
            <person name="Vera P."/>
            <person name="Nicola F."/>
            <person name="Aballay D."/>
            <person name="Farber M."/>
        </authorList>
    </citation>
    <scope>NUCLEOTIDE SEQUENCE</scope>
    <source>
        <strain evidence="1">KN-ST309</strain>
    </source>
</reference>
<gene>
    <name evidence="1" type="ORF">CRN12_09750</name>
</gene>
<sequence>MSKLDFKVLSEVFSKNFINLLIDDPIRAIWKLKTLTIKFDISHNDNGIEIKSLLDSIYNKLLSDYRSEYVYKNAIAEKIVKGKHKLSETCFYDTEFRVNGSIADVIISNGTTSAYEIKTEYDSLMRLVSQLSDYSKAFDKVYVVIPEHKFESWSEHIEPGYGIVTLSKNYTLKYKREASSNIQQFDKNIIFSCLRRDEYIDIFRTGTNTTVLKIKPIDLKKACKDYFLTLSNEEAHKHFNECLKRRNLEREIFSLSGCIPKSLTSVLLTTSLSKKRKELLVDALIGSHLH</sequence>
<dbReference type="NCBIfam" id="NF033832">
    <property type="entry name" value="sce7726_fam"/>
    <property type="match status" value="1"/>
</dbReference>
<dbReference type="EMBL" id="PDFF01000045">
    <property type="protein sequence ID" value="NCA56934.1"/>
    <property type="molecule type" value="Genomic_DNA"/>
</dbReference>
<dbReference type="RefSeq" id="WP_110244622.1">
    <property type="nucleotide sequence ID" value="NZ_CAAGZP010000015.1"/>
</dbReference>
<comment type="caution">
    <text evidence="1">The sequence shown here is derived from an EMBL/GenBank/DDBJ whole genome shotgun (WGS) entry which is preliminary data.</text>
</comment>
<evidence type="ECO:0008006" key="2">
    <source>
        <dbReference type="Google" id="ProtNLM"/>
    </source>
</evidence>
<accession>A0A6B2EW72</accession>
<evidence type="ECO:0000313" key="1">
    <source>
        <dbReference type="EMBL" id="NCA56934.1"/>
    </source>
</evidence>
<dbReference type="InterPro" id="IPR047729">
    <property type="entry name" value="Sce7726-like"/>
</dbReference>
<dbReference type="AlphaFoldDB" id="A0A6B2EW72"/>
<proteinExistence type="predicted"/>
<protein>
    <recommendedName>
        <fullName evidence="2">Sce7726 family protein</fullName>
    </recommendedName>
</protein>
<name>A0A6B2EW72_KLEPN</name>